<protein>
    <submittedName>
        <fullName evidence="1">Uncharacterized protein</fullName>
    </submittedName>
</protein>
<evidence type="ECO:0000313" key="1">
    <source>
        <dbReference type="EMBL" id="TCO37595.1"/>
    </source>
</evidence>
<dbReference type="Proteomes" id="UP000295366">
    <property type="component" value="Unassembled WGS sequence"/>
</dbReference>
<comment type="caution">
    <text evidence="1">The sequence shown here is derived from an EMBL/GenBank/DDBJ whole genome shotgun (WGS) entry which is preliminary data.</text>
</comment>
<keyword evidence="2" id="KW-1185">Reference proteome</keyword>
<sequence length="254" mass="27938">MSYGRSASRGLGGHATRYDYTWRRPRPRIAGSVRPAPSESPVRAGWPSESAGRLRQSEEPHRPGAVTEATPAETRTVAPMEAAAIELERFVVSPLHRYEGRPPDGPITFEGNEQPERIEVRAGLGIVGDRFFAQRAHRSAAITLFAIETLERMATDLRTDPFDPADTRRNIIVRGADIDALAGRTFALEQDGERIEFQGGRPANPCAWMDVVLDPGAFHAMRRHGGVRAAPLTNGVLHIGPARLLLHRSDDMLI</sequence>
<organism evidence="1 2">
    <name type="scientific">Rathayibacter tanaceti</name>
    <dbReference type="NCBI Taxonomy" id="1671680"/>
    <lineage>
        <taxon>Bacteria</taxon>
        <taxon>Bacillati</taxon>
        <taxon>Actinomycetota</taxon>
        <taxon>Actinomycetes</taxon>
        <taxon>Micrococcales</taxon>
        <taxon>Microbacteriaceae</taxon>
        <taxon>Rathayibacter</taxon>
    </lineage>
</organism>
<dbReference type="EMBL" id="SLWP01000004">
    <property type="protein sequence ID" value="TCO37595.1"/>
    <property type="molecule type" value="Genomic_DNA"/>
</dbReference>
<evidence type="ECO:0000313" key="2">
    <source>
        <dbReference type="Proteomes" id="UP000295366"/>
    </source>
</evidence>
<proteinExistence type="predicted"/>
<gene>
    <name evidence="1" type="ORF">EV639_104265</name>
</gene>
<name>A0ACD2XKR8_9MICO</name>
<accession>A0ACD2XKR8</accession>
<reference evidence="1 2" key="1">
    <citation type="journal article" date="2015" name="Stand. Genomic Sci.">
        <title>Genomic Encyclopedia of Bacterial and Archaeal Type Strains, Phase III: the genomes of soil and plant-associated and newly described type strains.</title>
        <authorList>
            <person name="Whitman W.B."/>
            <person name="Woyke T."/>
            <person name="Klenk H.P."/>
            <person name="Zhou Y."/>
            <person name="Lilburn T.G."/>
            <person name="Beck B.J."/>
            <person name="De Vos P."/>
            <person name="Vandamme P."/>
            <person name="Eisen J.A."/>
            <person name="Garrity G."/>
            <person name="Hugenholtz P."/>
            <person name="Kyrpides N.C."/>
        </authorList>
    </citation>
    <scope>NUCLEOTIDE SEQUENCE [LARGE SCALE GENOMIC DNA]</scope>
    <source>
        <strain evidence="1 2">VKM Ac-2596</strain>
    </source>
</reference>